<gene>
    <name evidence="9" type="ORF">ACG01O_11405</name>
</gene>
<dbReference type="PROSITE" id="PS50109">
    <property type="entry name" value="HIS_KIN"/>
    <property type="match status" value="1"/>
</dbReference>
<name>A0ABW7GZL7_9BURK</name>
<dbReference type="Proteomes" id="UP001606303">
    <property type="component" value="Unassembled WGS sequence"/>
</dbReference>
<evidence type="ECO:0000256" key="6">
    <source>
        <dbReference type="ARBA" id="ARBA00023012"/>
    </source>
</evidence>
<dbReference type="CDD" id="cd00075">
    <property type="entry name" value="HATPase"/>
    <property type="match status" value="1"/>
</dbReference>
<comment type="catalytic activity">
    <reaction evidence="1">
        <text>ATP + protein L-histidine = ADP + protein N-phospho-L-histidine.</text>
        <dbReference type="EC" id="2.7.13.3"/>
    </reaction>
</comment>
<proteinExistence type="predicted"/>
<accession>A0ABW7GZL7</accession>
<comment type="caution">
    <text evidence="9">The sequence shown here is derived from an EMBL/GenBank/DDBJ whole genome shotgun (WGS) entry which is preliminary data.</text>
</comment>
<dbReference type="InterPro" id="IPR004358">
    <property type="entry name" value="Sig_transdc_His_kin-like_C"/>
</dbReference>
<keyword evidence="4" id="KW-0547">Nucleotide-binding</keyword>
<dbReference type="SMART" id="SM00388">
    <property type="entry name" value="HisKA"/>
    <property type="match status" value="1"/>
</dbReference>
<keyword evidence="5" id="KW-0418">Kinase</keyword>
<dbReference type="InterPro" id="IPR036890">
    <property type="entry name" value="HATPase_C_sf"/>
</dbReference>
<dbReference type="PANTHER" id="PTHR43711">
    <property type="entry name" value="TWO-COMPONENT HISTIDINE KINASE"/>
    <property type="match status" value="1"/>
</dbReference>
<evidence type="ECO:0000256" key="1">
    <source>
        <dbReference type="ARBA" id="ARBA00000085"/>
    </source>
</evidence>
<dbReference type="Gene3D" id="1.10.287.130">
    <property type="match status" value="1"/>
</dbReference>
<dbReference type="RefSeq" id="WP_394384601.1">
    <property type="nucleotide sequence ID" value="NZ_JBIGIB010000003.1"/>
</dbReference>
<dbReference type="InterPro" id="IPR011645">
    <property type="entry name" value="HNOB_dom_associated"/>
</dbReference>
<dbReference type="PRINTS" id="PR00344">
    <property type="entry name" value="BCTRLSENSOR"/>
</dbReference>
<dbReference type="Pfam" id="PF02518">
    <property type="entry name" value="HATPase_c"/>
    <property type="match status" value="1"/>
</dbReference>
<keyword evidence="6" id="KW-0902">Two-component regulatory system</keyword>
<dbReference type="Pfam" id="PF00512">
    <property type="entry name" value="HisKA"/>
    <property type="match status" value="1"/>
</dbReference>
<keyword evidence="10" id="KW-1185">Reference proteome</keyword>
<dbReference type="InterPro" id="IPR036097">
    <property type="entry name" value="HisK_dim/P_sf"/>
</dbReference>
<keyword evidence="2" id="KW-0597">Phosphoprotein</keyword>
<dbReference type="SUPFAM" id="SSF55874">
    <property type="entry name" value="ATPase domain of HSP90 chaperone/DNA topoisomerase II/histidine kinase"/>
    <property type="match status" value="1"/>
</dbReference>
<keyword evidence="9" id="KW-0067">ATP-binding</keyword>
<feature type="domain" description="Histidine kinase" evidence="8">
    <location>
        <begin position="283"/>
        <end position="501"/>
    </location>
</feature>
<dbReference type="Pfam" id="PF07701">
    <property type="entry name" value="HNOBA"/>
    <property type="match status" value="1"/>
</dbReference>
<evidence type="ECO:0000313" key="10">
    <source>
        <dbReference type="Proteomes" id="UP001606303"/>
    </source>
</evidence>
<dbReference type="SMART" id="SM00387">
    <property type="entry name" value="HATPase_c"/>
    <property type="match status" value="1"/>
</dbReference>
<dbReference type="EMBL" id="JBIGIB010000003">
    <property type="protein sequence ID" value="MFG6467216.1"/>
    <property type="molecule type" value="Genomic_DNA"/>
</dbReference>
<evidence type="ECO:0000256" key="4">
    <source>
        <dbReference type="ARBA" id="ARBA00022741"/>
    </source>
</evidence>
<evidence type="ECO:0000256" key="3">
    <source>
        <dbReference type="ARBA" id="ARBA00022679"/>
    </source>
</evidence>
<evidence type="ECO:0000256" key="7">
    <source>
        <dbReference type="ARBA" id="ARBA00023293"/>
    </source>
</evidence>
<organism evidence="9 10">
    <name type="scientific">Pelomonas baiyunensis</name>
    <dbReference type="NCBI Taxonomy" id="3299026"/>
    <lineage>
        <taxon>Bacteria</taxon>
        <taxon>Pseudomonadati</taxon>
        <taxon>Pseudomonadota</taxon>
        <taxon>Betaproteobacteria</taxon>
        <taxon>Burkholderiales</taxon>
        <taxon>Sphaerotilaceae</taxon>
        <taxon>Roseateles</taxon>
    </lineage>
</organism>
<evidence type="ECO:0000256" key="2">
    <source>
        <dbReference type="ARBA" id="ARBA00022553"/>
    </source>
</evidence>
<dbReference type="Gene3D" id="3.30.450.260">
    <property type="entry name" value="Haem NO binding associated domain"/>
    <property type="match status" value="1"/>
</dbReference>
<dbReference type="InterPro" id="IPR003661">
    <property type="entry name" value="HisK_dim/P_dom"/>
</dbReference>
<evidence type="ECO:0000259" key="8">
    <source>
        <dbReference type="PROSITE" id="PS50109"/>
    </source>
</evidence>
<evidence type="ECO:0000256" key="5">
    <source>
        <dbReference type="ARBA" id="ARBA00022777"/>
    </source>
</evidence>
<sequence>MSGTTPQLSGAALARAFPFFLQLNRDGTVREAGPGLQRVMPGLVPGMLLSQHLTPSRPRALASTADWARFDGQALLLENREPGGLGFRGQISVQDDTAVLLLLRPKLQSFEDMQARGLQLTDFAAHDATGDMLMLQQAATASREDAQRLTDCLREKSDHLQLMSELSLIGMGYFSSTGELKQSNLRLRALLNLSADAPALKTVDDVERRLQALAAEADAAGLNLGALARHAEHGGEATELRTRDGRHLSIAFRAGTQQEHVIFIRDITQETLVDRMKSEFLTTAAHELRTPMTSIYGFSELLMRPNLPPDKLRSAVDTIHRQAAWMVKLLNEVLDMARIEARQSDDLRLDTLALADLLASAVDAYGSSPQRERLQLQVQAALPPLLADPVKAGQALGNVISNALKYSPDGESIEIRCMAEDRDGLAGVRIEVQDRGIGMSEEQVARIFERFYRADPSGHVLGTGLGMSLVEQIMKLHRGSVDVRSTPGLGTCVGLWFPAQP</sequence>
<reference evidence="9 10" key="1">
    <citation type="submission" date="2024-08" db="EMBL/GenBank/DDBJ databases">
        <authorList>
            <person name="Lu H."/>
        </authorList>
    </citation>
    <scope>NUCLEOTIDE SEQUENCE [LARGE SCALE GENOMIC DNA]</scope>
    <source>
        <strain evidence="9 10">BYS87W</strain>
    </source>
</reference>
<keyword evidence="3" id="KW-0808">Transferase</keyword>
<dbReference type="InterPro" id="IPR003594">
    <property type="entry name" value="HATPase_dom"/>
</dbReference>
<dbReference type="PANTHER" id="PTHR43711:SF26">
    <property type="entry name" value="SENSOR HISTIDINE KINASE RCSC"/>
    <property type="match status" value="1"/>
</dbReference>
<dbReference type="GO" id="GO:0005524">
    <property type="term" value="F:ATP binding"/>
    <property type="evidence" value="ECO:0007669"/>
    <property type="project" value="UniProtKB-KW"/>
</dbReference>
<protein>
    <submittedName>
        <fullName evidence="9">ATP-binding protein</fullName>
    </submittedName>
</protein>
<evidence type="ECO:0000313" key="9">
    <source>
        <dbReference type="EMBL" id="MFG6467216.1"/>
    </source>
</evidence>
<keyword evidence="7" id="KW-0141">cGMP biosynthesis</keyword>
<dbReference type="Gene3D" id="3.30.565.10">
    <property type="entry name" value="Histidine kinase-like ATPase, C-terminal domain"/>
    <property type="match status" value="1"/>
</dbReference>
<dbReference type="SUPFAM" id="SSF47384">
    <property type="entry name" value="Homodimeric domain of signal transducing histidine kinase"/>
    <property type="match status" value="1"/>
</dbReference>
<dbReference type="InterPro" id="IPR042463">
    <property type="entry name" value="HNOB_dom_associated_sf"/>
</dbReference>
<dbReference type="InterPro" id="IPR005467">
    <property type="entry name" value="His_kinase_dom"/>
</dbReference>
<dbReference type="CDD" id="cd00082">
    <property type="entry name" value="HisKA"/>
    <property type="match status" value="1"/>
</dbReference>
<dbReference type="InterPro" id="IPR050736">
    <property type="entry name" value="Sensor_HK_Regulatory"/>
</dbReference>